<evidence type="ECO:0000313" key="1">
    <source>
        <dbReference type="EMBL" id="EMQ98348.1"/>
    </source>
</evidence>
<name>M7NIJ2_9MICC</name>
<reference evidence="1 2" key="1">
    <citation type="journal article" date="2013" name="Genome Announc.">
        <title>Draft Genome Sequence of Arthrobacter gangotriensis Strain Lz1yT, Isolated from a Penguin Rookery Soil Sample Collected in Antarctica, near the Indian Station Dakshin Gangotri.</title>
        <authorList>
            <person name="Shivaji S."/>
            <person name="Ara S."/>
            <person name="Bandi S."/>
            <person name="Singh A."/>
            <person name="Kumar Pinnaka A."/>
        </authorList>
    </citation>
    <scope>NUCLEOTIDE SEQUENCE [LARGE SCALE GENOMIC DNA]</scope>
    <source>
        <strain evidence="1 2">Lz1y</strain>
    </source>
</reference>
<dbReference type="AlphaFoldDB" id="M7NIJ2"/>
<dbReference type="PATRIC" id="fig|1276920.7.peg.2370"/>
<organism evidence="1 2">
    <name type="scientific">Paeniglutamicibacter gangotriensis Lz1y</name>
    <dbReference type="NCBI Taxonomy" id="1276920"/>
    <lineage>
        <taxon>Bacteria</taxon>
        <taxon>Bacillati</taxon>
        <taxon>Actinomycetota</taxon>
        <taxon>Actinomycetes</taxon>
        <taxon>Micrococcales</taxon>
        <taxon>Micrococcaceae</taxon>
        <taxon>Paeniglutamicibacter</taxon>
    </lineage>
</organism>
<comment type="caution">
    <text evidence="1">The sequence shown here is derived from an EMBL/GenBank/DDBJ whole genome shotgun (WGS) entry which is preliminary data.</text>
</comment>
<dbReference type="STRING" id="1276920.ADIAG_02366"/>
<evidence type="ECO:0000313" key="2">
    <source>
        <dbReference type="Proteomes" id="UP000012015"/>
    </source>
</evidence>
<dbReference type="InterPro" id="IPR046075">
    <property type="entry name" value="DUF6093"/>
</dbReference>
<dbReference type="EMBL" id="AOCK01000006">
    <property type="protein sequence ID" value="EMQ98348.1"/>
    <property type="molecule type" value="Genomic_DNA"/>
</dbReference>
<gene>
    <name evidence="1" type="ORF">ADIAG_02366</name>
</gene>
<dbReference type="Proteomes" id="UP000012015">
    <property type="component" value="Unassembled WGS sequence"/>
</dbReference>
<proteinExistence type="predicted"/>
<sequence>MSPLPNAMVIPTNWAEHHRPVAVQTMTAMCIIKRIQEGPAPYPLPDGWSNEAIVWTGMCRLQELKRETSPLVADQPSELRQYLIALPFENGAGVPLPRLFTGERGDIVATVGRVFNLKQSMAGSLLWENDFIAYENQTQQQP</sequence>
<keyword evidence="2" id="KW-1185">Reference proteome</keyword>
<dbReference type="RefSeq" id="WP_007271546.1">
    <property type="nucleotide sequence ID" value="NZ_AOCK01000006.1"/>
</dbReference>
<dbReference type="Pfam" id="PF19586">
    <property type="entry name" value="DUF6093"/>
    <property type="match status" value="1"/>
</dbReference>
<protein>
    <submittedName>
        <fullName evidence="1">Uncharacterized protein</fullName>
    </submittedName>
</protein>
<accession>M7NIJ2</accession>